<evidence type="ECO:0000259" key="3">
    <source>
        <dbReference type="Pfam" id="PF21725"/>
    </source>
</evidence>
<dbReference type="GO" id="GO:0005576">
    <property type="term" value="C:extracellular region"/>
    <property type="evidence" value="ECO:0007669"/>
    <property type="project" value="InterPro"/>
</dbReference>
<dbReference type="Gene3D" id="3.90.176.10">
    <property type="entry name" value="Toxin ADP-ribosyltransferase, Chain A, domain 1"/>
    <property type="match status" value="1"/>
</dbReference>
<feature type="domain" description="Putative T7SS secretion signal" evidence="3">
    <location>
        <begin position="15"/>
        <end position="264"/>
    </location>
</feature>
<dbReference type="Proteomes" id="UP000298860">
    <property type="component" value="Unassembled WGS sequence"/>
</dbReference>
<protein>
    <submittedName>
        <fullName evidence="4">Uncharacterized protein</fullName>
    </submittedName>
</protein>
<accession>A0A4D4JHT9</accession>
<feature type="compositionally biased region" description="Low complexity" evidence="1">
    <location>
        <begin position="519"/>
        <end position="532"/>
    </location>
</feature>
<evidence type="ECO:0000256" key="1">
    <source>
        <dbReference type="SAM" id="MobiDB-lite"/>
    </source>
</evidence>
<dbReference type="Pfam" id="PF03496">
    <property type="entry name" value="ADPrib_exo_Tox"/>
    <property type="match status" value="1"/>
</dbReference>
<dbReference type="SUPFAM" id="SSF56399">
    <property type="entry name" value="ADP-ribosylation"/>
    <property type="match status" value="1"/>
</dbReference>
<dbReference type="Pfam" id="PF21725">
    <property type="entry name" value="T7SS_signal"/>
    <property type="match status" value="1"/>
</dbReference>
<feature type="domain" description="ADP ribosyltransferase" evidence="2">
    <location>
        <begin position="627"/>
        <end position="719"/>
    </location>
</feature>
<dbReference type="InterPro" id="IPR049082">
    <property type="entry name" value="T7SS_signal"/>
</dbReference>
<feature type="region of interest" description="Disordered" evidence="1">
    <location>
        <begin position="205"/>
        <end position="224"/>
    </location>
</feature>
<evidence type="ECO:0000313" key="5">
    <source>
        <dbReference type="Proteomes" id="UP000298860"/>
    </source>
</evidence>
<reference evidence="5" key="1">
    <citation type="submission" date="2019-04" db="EMBL/GenBank/DDBJ databases">
        <title>Draft genome sequence of Pseudonocardiaceae bacterium SL3-2-4.</title>
        <authorList>
            <person name="Ningsih F."/>
            <person name="Yokota A."/>
            <person name="Sakai Y."/>
            <person name="Nanatani K."/>
            <person name="Yabe S."/>
            <person name="Oetari A."/>
            <person name="Sjamsuridzal W."/>
        </authorList>
    </citation>
    <scope>NUCLEOTIDE SEQUENCE [LARGE SCALE GENOMIC DNA]</scope>
    <source>
        <strain evidence="5">SL3-2-4</strain>
    </source>
</reference>
<dbReference type="InterPro" id="IPR003540">
    <property type="entry name" value="ADP-ribosyltransferase"/>
</dbReference>
<name>A0A4D4JHT9_9PSEU</name>
<organism evidence="4 5">
    <name type="scientific">Gandjariella thermophila</name>
    <dbReference type="NCBI Taxonomy" id="1931992"/>
    <lineage>
        <taxon>Bacteria</taxon>
        <taxon>Bacillati</taxon>
        <taxon>Actinomycetota</taxon>
        <taxon>Actinomycetes</taxon>
        <taxon>Pseudonocardiales</taxon>
        <taxon>Pseudonocardiaceae</taxon>
        <taxon>Gandjariella</taxon>
    </lineage>
</organism>
<dbReference type="RefSeq" id="WP_371856872.1">
    <property type="nucleotide sequence ID" value="NZ_BJFL01000061.1"/>
</dbReference>
<feature type="compositionally biased region" description="Low complexity" evidence="1">
    <location>
        <begin position="409"/>
        <end position="471"/>
    </location>
</feature>
<evidence type="ECO:0000313" key="4">
    <source>
        <dbReference type="EMBL" id="GDY33839.1"/>
    </source>
</evidence>
<feature type="region of interest" description="Disordered" evidence="1">
    <location>
        <begin position="409"/>
        <end position="552"/>
    </location>
</feature>
<evidence type="ECO:0000259" key="2">
    <source>
        <dbReference type="Pfam" id="PF03496"/>
    </source>
</evidence>
<sequence length="773" mass="81973">MGLGDLVDELGDGAEHLAKTVEHAAGRAVDGGAHLVARGLDAVGAHDAAKGMRLVGDQAADALGADVAEKQLGETEFAFELVHGDVNAINETVGHLRKFAEAFGETARGLAEIDTAHWKGKAADAFRAVYHQHPRQWADAESACQQAADAWESYAHTVDWAQHQAQQALRLYQDGRRASEQAHAEYDAQVASYNADVAVYNTAISLGGTPERPPQKPGPFTDPGQARMREAQEILDRARQQRDQAAARAQDTIVAATNLAPAEPSFGRRMLADAKDLYEGGAIEQEHFLGGVVKATGDIVKLARTLNPQDYYNVTHPAEYLDGVSTTAAGLVHSAHHPVELVKGLVGTGWSSDPSEALGKLTANVVLGAVTDGGGAAAKAGASIAERAAAGATERAAAGATERAAAGATERAAAGATERAAAGATERAATTGAEDAARTAAADAAKSATEHAGTAGAQDTAHTAAGDAGHAIPTDAKPPSLYQPPPDLDQQIAHHLDQSGGGLGKVESDLQNLHVHDPGTTTTSSAGTVDTAPAPHSVHRPPNVSAPHEPTPPSLITQKLDGTFHKAEQELADLKVGEADSSGVEHHSPDVVDRRGNRYSLSQEDREYAQSRRRDVHTGKEIPELRPLTDEQLYVIADYKGSGYKEINEALRAGDPDALERLAPKIETLESSIEKMPRYKGETYRGIAVRQADLDDLLARYEIGKTVREPAFTSTSPDSPYHGNVMFVVDSTNGRDISCLGEHEVVYPPDYEFTVTDKYFDEESWTWVIHLAD</sequence>
<gene>
    <name evidence="4" type="ORF">GTS_54720</name>
</gene>
<dbReference type="EMBL" id="BJFL01000061">
    <property type="protein sequence ID" value="GDY33839.1"/>
    <property type="molecule type" value="Genomic_DNA"/>
</dbReference>
<dbReference type="PROSITE" id="PS51996">
    <property type="entry name" value="TR_MART"/>
    <property type="match status" value="1"/>
</dbReference>
<keyword evidence="5" id="KW-1185">Reference proteome</keyword>
<proteinExistence type="predicted"/>
<dbReference type="AlphaFoldDB" id="A0A4D4JHT9"/>
<comment type="caution">
    <text evidence="4">The sequence shown here is derived from an EMBL/GenBank/DDBJ whole genome shotgun (WGS) entry which is preliminary data.</text>
</comment>